<feature type="compositionally biased region" description="Polar residues" evidence="7">
    <location>
        <begin position="381"/>
        <end position="427"/>
    </location>
</feature>
<dbReference type="PhylomeDB" id="B8LYL5"/>
<feature type="region of interest" description="Disordered" evidence="7">
    <location>
        <begin position="507"/>
        <end position="554"/>
    </location>
</feature>
<evidence type="ECO:0000256" key="4">
    <source>
        <dbReference type="ARBA" id="ARBA00022777"/>
    </source>
</evidence>
<dbReference type="FunFam" id="3.30.200.20:FF:000354">
    <property type="entry name" value="AGC/YANK protein kinase"/>
    <property type="match status" value="1"/>
</dbReference>
<evidence type="ECO:0000259" key="9">
    <source>
        <dbReference type="PROSITE" id="PS51285"/>
    </source>
</evidence>
<dbReference type="GO" id="GO:0009966">
    <property type="term" value="P:regulation of signal transduction"/>
    <property type="evidence" value="ECO:0007669"/>
    <property type="project" value="TreeGrafter"/>
</dbReference>
<dbReference type="HOGENOM" id="CLU_000288_63_43_1"/>
<evidence type="ECO:0000259" key="8">
    <source>
        <dbReference type="PROSITE" id="PS50011"/>
    </source>
</evidence>
<keyword evidence="11" id="KW-1185">Reference proteome</keyword>
<dbReference type="SMART" id="SM00220">
    <property type="entry name" value="S_TKc"/>
    <property type="match status" value="1"/>
</dbReference>
<dbReference type="InterPro" id="IPR000961">
    <property type="entry name" value="AGC-kinase_C"/>
</dbReference>
<evidence type="ECO:0000256" key="6">
    <source>
        <dbReference type="PROSITE-ProRule" id="PRU10141"/>
    </source>
</evidence>
<dbReference type="Gene3D" id="3.30.200.20">
    <property type="entry name" value="Phosphorylase Kinase, domain 1"/>
    <property type="match status" value="1"/>
</dbReference>
<dbReference type="PANTHER" id="PTHR24355:SF30">
    <property type="entry name" value="SERINE_THREONINE-PROTEIN KINASE 32B ISOFORM X1"/>
    <property type="match status" value="1"/>
</dbReference>
<name>B8LYL5_TALSN</name>
<dbReference type="GO" id="GO:0004703">
    <property type="term" value="F:G protein-coupled receptor kinase activity"/>
    <property type="evidence" value="ECO:0007669"/>
    <property type="project" value="TreeGrafter"/>
</dbReference>
<keyword evidence="5 6" id="KW-0067">ATP-binding</keyword>
<dbReference type="eggNOG" id="KOG0598">
    <property type="taxonomic scope" value="Eukaryota"/>
</dbReference>
<dbReference type="InterPro" id="IPR008271">
    <property type="entry name" value="Ser/Thr_kinase_AS"/>
</dbReference>
<evidence type="ECO:0000256" key="5">
    <source>
        <dbReference type="ARBA" id="ARBA00022840"/>
    </source>
</evidence>
<dbReference type="InterPro" id="IPR000719">
    <property type="entry name" value="Prot_kinase_dom"/>
</dbReference>
<dbReference type="CDD" id="cd05578">
    <property type="entry name" value="STKc_Yank1"/>
    <property type="match status" value="1"/>
</dbReference>
<dbReference type="GO" id="GO:0007186">
    <property type="term" value="P:G protein-coupled receptor signaling pathway"/>
    <property type="evidence" value="ECO:0007669"/>
    <property type="project" value="TreeGrafter"/>
</dbReference>
<dbReference type="SUPFAM" id="SSF56112">
    <property type="entry name" value="Protein kinase-like (PK-like)"/>
    <property type="match status" value="1"/>
</dbReference>
<dbReference type="Proteomes" id="UP000001745">
    <property type="component" value="Unassembled WGS sequence"/>
</dbReference>
<dbReference type="OrthoDB" id="354826at2759"/>
<dbReference type="RefSeq" id="XP_002340760.1">
    <property type="nucleotide sequence ID" value="XM_002340719.1"/>
</dbReference>
<feature type="binding site" evidence="6">
    <location>
        <position position="53"/>
    </location>
    <ligand>
        <name>ATP</name>
        <dbReference type="ChEBI" id="CHEBI:30616"/>
    </ligand>
</feature>
<evidence type="ECO:0000256" key="7">
    <source>
        <dbReference type="SAM" id="MobiDB-lite"/>
    </source>
</evidence>
<proteinExistence type="predicted"/>
<dbReference type="InterPro" id="IPR011009">
    <property type="entry name" value="Kinase-like_dom_sf"/>
</dbReference>
<dbReference type="FunFam" id="1.10.510.10:FF:000469">
    <property type="entry name" value="Serine/threonine-protein kinase 32B"/>
    <property type="match status" value="1"/>
</dbReference>
<evidence type="ECO:0000313" key="11">
    <source>
        <dbReference type="Proteomes" id="UP000001745"/>
    </source>
</evidence>
<dbReference type="PROSITE" id="PS00107">
    <property type="entry name" value="PROTEIN_KINASE_ATP"/>
    <property type="match status" value="1"/>
</dbReference>
<accession>B8LYL5</accession>
<keyword evidence="4 10" id="KW-0418">Kinase</keyword>
<feature type="domain" description="AGC-kinase C-terminal" evidence="9">
    <location>
        <begin position="277"/>
        <end position="368"/>
    </location>
</feature>
<keyword evidence="1" id="KW-0723">Serine/threonine-protein kinase</keyword>
<dbReference type="PROSITE" id="PS00108">
    <property type="entry name" value="PROTEIN_KINASE_ST"/>
    <property type="match status" value="1"/>
</dbReference>
<feature type="region of interest" description="Disordered" evidence="7">
    <location>
        <begin position="378"/>
        <end position="479"/>
    </location>
</feature>
<dbReference type="VEuPathDB" id="FungiDB:TSTA_068010"/>
<keyword evidence="2" id="KW-0808">Transferase</keyword>
<dbReference type="Pfam" id="PF00069">
    <property type="entry name" value="Pkinase"/>
    <property type="match status" value="1"/>
</dbReference>
<dbReference type="OMA" id="CEVDWWS"/>
<keyword evidence="3 6" id="KW-0547">Nucleotide-binding</keyword>
<organism evidence="10 11">
    <name type="scientific">Talaromyces stipitatus (strain ATCC 10500 / CBS 375.48 / QM 6759 / NRRL 1006)</name>
    <name type="common">Penicillium stipitatum</name>
    <dbReference type="NCBI Taxonomy" id="441959"/>
    <lineage>
        <taxon>Eukaryota</taxon>
        <taxon>Fungi</taxon>
        <taxon>Dikarya</taxon>
        <taxon>Ascomycota</taxon>
        <taxon>Pezizomycotina</taxon>
        <taxon>Eurotiomycetes</taxon>
        <taxon>Eurotiomycetidae</taxon>
        <taxon>Eurotiales</taxon>
        <taxon>Trichocomaceae</taxon>
        <taxon>Talaromyces</taxon>
        <taxon>Talaromyces sect. Talaromyces</taxon>
    </lineage>
</organism>
<dbReference type="Gene3D" id="1.10.510.10">
    <property type="entry name" value="Transferase(Phosphotransferase) domain 1"/>
    <property type="match status" value="1"/>
</dbReference>
<dbReference type="GeneID" id="8106031"/>
<evidence type="ECO:0000256" key="1">
    <source>
        <dbReference type="ARBA" id="ARBA00022527"/>
    </source>
</evidence>
<dbReference type="GO" id="GO:0001664">
    <property type="term" value="F:G protein-coupled receptor binding"/>
    <property type="evidence" value="ECO:0007669"/>
    <property type="project" value="TreeGrafter"/>
</dbReference>
<dbReference type="PANTHER" id="PTHR24355">
    <property type="entry name" value="G PROTEIN-COUPLED RECEPTOR KINASE/RIBOSOMAL PROTEIN S6 KINASE"/>
    <property type="match status" value="1"/>
</dbReference>
<feature type="domain" description="Protein kinase" evidence="8">
    <location>
        <begin position="20"/>
        <end position="276"/>
    </location>
</feature>
<dbReference type="PROSITE" id="PS50011">
    <property type="entry name" value="PROTEIN_KINASE_DOM"/>
    <property type="match status" value="1"/>
</dbReference>
<dbReference type="InParanoid" id="B8LYL5"/>
<dbReference type="EMBL" id="EQ962652">
    <property type="protein sequence ID" value="EED23373.1"/>
    <property type="molecule type" value="Genomic_DNA"/>
</dbReference>
<evidence type="ECO:0000256" key="3">
    <source>
        <dbReference type="ARBA" id="ARBA00022741"/>
    </source>
</evidence>
<evidence type="ECO:0000256" key="2">
    <source>
        <dbReference type="ARBA" id="ARBA00022679"/>
    </source>
</evidence>
<protein>
    <submittedName>
        <fullName evidence="10">Protein kinase, putative</fullName>
    </submittedName>
</protein>
<gene>
    <name evidence="10" type="ORF">TSTA_068010</name>
</gene>
<reference evidence="11" key="1">
    <citation type="journal article" date="2015" name="Genome Announc.">
        <title>Genome sequence of the AIDS-associated pathogen Penicillium marneffei (ATCC18224) and its near taxonomic relative Talaromyces stipitatus (ATCC10500).</title>
        <authorList>
            <person name="Nierman W.C."/>
            <person name="Fedorova-Abrams N.D."/>
            <person name="Andrianopoulos A."/>
        </authorList>
    </citation>
    <scope>NUCLEOTIDE SEQUENCE [LARGE SCALE GENOMIC DNA]</scope>
    <source>
        <strain evidence="11">ATCC 10500 / CBS 375.48 / QM 6759 / NRRL 1006</strain>
    </source>
</reference>
<dbReference type="AlphaFoldDB" id="B8LYL5"/>
<dbReference type="PROSITE" id="PS51285">
    <property type="entry name" value="AGC_KINASE_CTER"/>
    <property type="match status" value="1"/>
</dbReference>
<dbReference type="InterPro" id="IPR017441">
    <property type="entry name" value="Protein_kinase_ATP_BS"/>
</dbReference>
<dbReference type="STRING" id="441959.B8LYL5"/>
<feature type="compositionally biased region" description="Pro residues" evidence="7">
    <location>
        <begin position="448"/>
        <end position="464"/>
    </location>
</feature>
<dbReference type="GO" id="GO:0005524">
    <property type="term" value="F:ATP binding"/>
    <property type="evidence" value="ECO:0007669"/>
    <property type="project" value="UniProtKB-UniRule"/>
</dbReference>
<sequence length="554" mass="61844">MGNSQGKPVAFTDEVNLNHFRLLRVVGKGAFGKVRIVERKDSGLTFALKYIRKEEVVRSESVRNIIRERRMLEHLNHPFLCNLRYSFQDIEYIYIVVDLMNGGDLRFHISRKCFTEEAVRFWMAELGCALRYIHSQGIVHRDLKPDNVLLDSQGHVHLADFNVASDYKPGKPLTSKSGTLAYLAPEVYEGGGYYFEVDWWSLGVTFYECIYNKRPFEGRSQEALSEAIIKAQPKYYATNPPVSIPCLRAMAALMEKDRSKRIGATGFETFTSHIFFADIDFEALERKEIDPIFTPSSEKTNFDATYDLEELLLEEAPLEARARRQKPRAELRDDATAKEIREDELHRIIETMFEPFDYTQVNYDGNAAAALAASCNPEDQLPSTGTNTGSGSVHSRQMSQSNSLSGTSPPQQGDKSLVNQAANSVAPTSVPEEERLSTSSSRTNRQPVPQPPTSFSRPLPPLPPNLRQKGATRKMSKGGGVQMVLEESGSWSELADQSATLPAEGYEGLLSKGQKPPNSGMLSFLSRKKGRERSPKPTEPGVLGKEGARHIIAG</sequence>
<evidence type="ECO:0000313" key="10">
    <source>
        <dbReference type="EMBL" id="EED23373.1"/>
    </source>
</evidence>